<accession>A0A1G2IY71</accession>
<dbReference type="PANTHER" id="PTHR34477:SF5">
    <property type="entry name" value="BSL5627 PROTEIN"/>
    <property type="match status" value="1"/>
</dbReference>
<evidence type="ECO:0000313" key="4">
    <source>
        <dbReference type="Proteomes" id="UP000178650"/>
    </source>
</evidence>
<protein>
    <recommendedName>
        <fullName evidence="2">GIY-YIG domain-containing protein</fullName>
    </recommendedName>
</protein>
<dbReference type="AlphaFoldDB" id="A0A1G2IY71"/>
<comment type="caution">
    <text evidence="3">The sequence shown here is derived from an EMBL/GenBank/DDBJ whole genome shotgun (WGS) entry which is preliminary data.</text>
</comment>
<dbReference type="SMART" id="SM00465">
    <property type="entry name" value="GIYc"/>
    <property type="match status" value="1"/>
</dbReference>
<dbReference type="PROSITE" id="PS50164">
    <property type="entry name" value="GIY_YIG"/>
    <property type="match status" value="1"/>
</dbReference>
<dbReference type="InterPro" id="IPR050190">
    <property type="entry name" value="UPF0213_domain"/>
</dbReference>
<dbReference type="CDD" id="cd10448">
    <property type="entry name" value="GIY-YIG_unchar_3"/>
    <property type="match status" value="1"/>
</dbReference>
<organism evidence="3 4">
    <name type="scientific">Candidatus Staskawiczbacteria bacterium RIFOXYB1_FULL_37_44</name>
    <dbReference type="NCBI Taxonomy" id="1802223"/>
    <lineage>
        <taxon>Bacteria</taxon>
        <taxon>Candidatus Staskawicziibacteriota</taxon>
    </lineage>
</organism>
<dbReference type="Gene3D" id="3.40.1440.10">
    <property type="entry name" value="GIY-YIG endonuclease"/>
    <property type="match status" value="1"/>
</dbReference>
<reference evidence="3 4" key="1">
    <citation type="journal article" date="2016" name="Nat. Commun.">
        <title>Thousands of microbial genomes shed light on interconnected biogeochemical processes in an aquifer system.</title>
        <authorList>
            <person name="Anantharaman K."/>
            <person name="Brown C.T."/>
            <person name="Hug L.A."/>
            <person name="Sharon I."/>
            <person name="Castelle C.J."/>
            <person name="Probst A.J."/>
            <person name="Thomas B.C."/>
            <person name="Singh A."/>
            <person name="Wilkins M.J."/>
            <person name="Karaoz U."/>
            <person name="Brodie E.L."/>
            <person name="Williams K.H."/>
            <person name="Hubbard S.S."/>
            <person name="Banfield J.F."/>
        </authorList>
    </citation>
    <scope>NUCLEOTIDE SEQUENCE [LARGE SCALE GENOMIC DNA]</scope>
</reference>
<name>A0A1G2IY71_9BACT</name>
<evidence type="ECO:0000256" key="1">
    <source>
        <dbReference type="ARBA" id="ARBA00007435"/>
    </source>
</evidence>
<dbReference type="STRING" id="1802223.A2358_03770"/>
<dbReference type="Pfam" id="PF01541">
    <property type="entry name" value="GIY-YIG"/>
    <property type="match status" value="1"/>
</dbReference>
<dbReference type="InterPro" id="IPR035901">
    <property type="entry name" value="GIY-YIG_endonuc_sf"/>
</dbReference>
<dbReference type="InterPro" id="IPR000305">
    <property type="entry name" value="GIY-YIG_endonuc"/>
</dbReference>
<proteinExistence type="inferred from homology"/>
<feature type="domain" description="GIY-YIG" evidence="2">
    <location>
        <begin position="4"/>
        <end position="80"/>
    </location>
</feature>
<dbReference type="Proteomes" id="UP000178650">
    <property type="component" value="Unassembled WGS sequence"/>
</dbReference>
<comment type="similarity">
    <text evidence="1">Belongs to the UPF0213 family.</text>
</comment>
<dbReference type="EMBL" id="MHPJ01000009">
    <property type="protein sequence ID" value="OGZ79078.1"/>
    <property type="molecule type" value="Genomic_DNA"/>
</dbReference>
<dbReference type="PANTHER" id="PTHR34477">
    <property type="entry name" value="UPF0213 PROTEIN YHBQ"/>
    <property type="match status" value="1"/>
</dbReference>
<evidence type="ECO:0000313" key="3">
    <source>
        <dbReference type="EMBL" id="OGZ79078.1"/>
    </source>
</evidence>
<sequence>MTSKTYYVYILASKRNGTLYVGVTDNLERRIYEHKNNLIKGFTEKYNVHNLVYYEETTDVNVAIEREKQIKSWSRKKKILLIEKENPTWNDRSEKF</sequence>
<gene>
    <name evidence="3" type="ORF">A2358_03770</name>
</gene>
<dbReference type="SUPFAM" id="SSF82771">
    <property type="entry name" value="GIY-YIG endonuclease"/>
    <property type="match status" value="1"/>
</dbReference>
<evidence type="ECO:0000259" key="2">
    <source>
        <dbReference type="PROSITE" id="PS50164"/>
    </source>
</evidence>